<evidence type="ECO:0000313" key="16">
    <source>
        <dbReference type="EMBL" id="TIA89026.1"/>
    </source>
</evidence>
<sequence>MATGLKKLKSKVAYYYDPDVGNYSYGFGHPMKPHRMRMVHNLVVNYELDKKMQILKPPRASPEEMTRFHTDEYIDFLKHVTPETAADLTRNHEICGFSTPRLAPNSPYKVLSGEDCPSFEGLFEFCSISAGGSIAAANRLTSGESDIAVNWAGGLHHAKKREASGFCYVNDIVLSIIELLRYHQRVLYIDIDIHHGDGVEEAFYTTDRVLTCSFHKYPDYFPGTGSTDDTGMYKGKSYSINFPLRDGIDDESYQSVFKPTIQRIMDYYRPGAVVLQCGADSLAGDKLGVFNLSMKGHAECVEFVKGFNLPMIVLGGGGYAVRNVSRTWTYETGLLVDKELEEDLPFNDYLDYYGPRYKLDVPETNMENHNTREYLQDIQQKVFDHLNNLPFAPSAQMRQVPNDPWEYSDHSDEDLDDKISKAANQYYEEPEMEEDDYQSAYKNRSVRLNGRNRTQNLQRQKRRFFQSAQTSGADQQHTHHSGCGHSHAPKPQLDDLLKLVVGPSAKRKPISHTPQSRLYDNSPEYL</sequence>
<feature type="binding site" evidence="12">
    <location>
        <position position="319"/>
    </location>
    <ligand>
        <name>substrate</name>
    </ligand>
</feature>
<comment type="subcellular location">
    <subcellularLocation>
        <location evidence="1 10">Nucleus</location>
    </subcellularLocation>
</comment>
<evidence type="ECO:0000256" key="12">
    <source>
        <dbReference type="PIRSR" id="PIRSR037913-2"/>
    </source>
</evidence>
<gene>
    <name evidence="16" type="ORF">E3P99_02250</name>
</gene>
<feature type="binding site" evidence="13">
    <location>
        <position position="280"/>
    </location>
    <ligand>
        <name>a divalent metal cation</name>
        <dbReference type="ChEBI" id="CHEBI:60240"/>
    </ligand>
</feature>
<dbReference type="PANTHER" id="PTHR10625">
    <property type="entry name" value="HISTONE DEACETYLASE HDAC1-RELATED"/>
    <property type="match status" value="1"/>
</dbReference>
<evidence type="ECO:0000256" key="14">
    <source>
        <dbReference type="SAM" id="MobiDB-lite"/>
    </source>
</evidence>
<dbReference type="Proteomes" id="UP000310189">
    <property type="component" value="Unassembled WGS sequence"/>
</dbReference>
<feature type="active site" description="Proton acceptor" evidence="11">
    <location>
        <position position="157"/>
    </location>
</feature>
<evidence type="ECO:0000256" key="4">
    <source>
        <dbReference type="ARBA" id="ARBA00022801"/>
    </source>
</evidence>
<keyword evidence="3" id="KW-0678">Repressor</keyword>
<dbReference type="Pfam" id="PF00850">
    <property type="entry name" value="Hist_deacetyl"/>
    <property type="match status" value="1"/>
</dbReference>
<dbReference type="OrthoDB" id="1918432at2759"/>
<feature type="domain" description="Histone deacetylase" evidence="15">
    <location>
        <begin position="29"/>
        <end position="332"/>
    </location>
</feature>
<comment type="similarity">
    <text evidence="9 10">Belongs to the histone deacetylase family. HD Type 1 subfamily.</text>
</comment>
<dbReference type="EMBL" id="SPNW01000031">
    <property type="protein sequence ID" value="TIA89026.1"/>
    <property type="molecule type" value="Genomic_DNA"/>
</dbReference>
<protein>
    <recommendedName>
        <fullName evidence="2 10">Histone deacetylase</fullName>
        <ecNumber evidence="2 10">3.5.1.98</ecNumber>
    </recommendedName>
</protein>
<dbReference type="FunFam" id="3.40.800.20:FF:000001">
    <property type="entry name" value="Histone deacetylase"/>
    <property type="match status" value="1"/>
</dbReference>
<feature type="region of interest" description="Disordered" evidence="14">
    <location>
        <begin position="394"/>
        <end position="414"/>
    </location>
</feature>
<evidence type="ECO:0000256" key="9">
    <source>
        <dbReference type="ARBA" id="ARBA00061569"/>
    </source>
</evidence>
<evidence type="ECO:0000256" key="1">
    <source>
        <dbReference type="ARBA" id="ARBA00004123"/>
    </source>
</evidence>
<comment type="catalytic activity">
    <reaction evidence="10">
        <text>N(6)-acetyl-L-lysyl-[histone] + H2O = L-lysyl-[histone] + acetate</text>
        <dbReference type="Rhea" id="RHEA:58196"/>
        <dbReference type="Rhea" id="RHEA-COMP:9845"/>
        <dbReference type="Rhea" id="RHEA-COMP:11338"/>
        <dbReference type="ChEBI" id="CHEBI:15377"/>
        <dbReference type="ChEBI" id="CHEBI:29969"/>
        <dbReference type="ChEBI" id="CHEBI:30089"/>
        <dbReference type="ChEBI" id="CHEBI:61930"/>
        <dbReference type="EC" id="3.5.1.98"/>
    </reaction>
</comment>
<proteinExistence type="inferred from homology"/>
<evidence type="ECO:0000313" key="17">
    <source>
        <dbReference type="Proteomes" id="UP000310189"/>
    </source>
</evidence>
<evidence type="ECO:0000256" key="7">
    <source>
        <dbReference type="ARBA" id="ARBA00023163"/>
    </source>
</evidence>
<evidence type="ECO:0000256" key="10">
    <source>
        <dbReference type="PIRNR" id="PIRNR037913"/>
    </source>
</evidence>
<evidence type="ECO:0000256" key="6">
    <source>
        <dbReference type="ARBA" id="ARBA00023015"/>
    </source>
</evidence>
<dbReference type="PIRSF" id="PIRSF037913">
    <property type="entry name" value="His_deacetylse_1"/>
    <property type="match status" value="1"/>
</dbReference>
<keyword evidence="6 10" id="KW-0805">Transcription regulation</keyword>
<dbReference type="InterPro" id="IPR037138">
    <property type="entry name" value="His_deacetylse_dom_sf"/>
</dbReference>
<keyword evidence="17" id="KW-1185">Reference proteome</keyword>
<evidence type="ECO:0000256" key="2">
    <source>
        <dbReference type="ARBA" id="ARBA00012111"/>
    </source>
</evidence>
<keyword evidence="7 10" id="KW-0804">Transcription</keyword>
<dbReference type="AlphaFoldDB" id="A0A4T0FQA1"/>
<dbReference type="GO" id="GO:0032221">
    <property type="term" value="C:Rpd3S complex"/>
    <property type="evidence" value="ECO:0007669"/>
    <property type="project" value="UniProtKB-ARBA"/>
</dbReference>
<feature type="binding site" evidence="12">
    <location>
        <position position="165"/>
    </location>
    <ligand>
        <name>substrate</name>
    </ligand>
</feature>
<feature type="region of interest" description="Disordered" evidence="14">
    <location>
        <begin position="465"/>
        <end position="526"/>
    </location>
</feature>
<evidence type="ECO:0000256" key="8">
    <source>
        <dbReference type="ARBA" id="ARBA00023242"/>
    </source>
</evidence>
<reference evidence="16 17" key="1">
    <citation type="submission" date="2019-03" db="EMBL/GenBank/DDBJ databases">
        <title>Sequencing 23 genomes of Wallemia ichthyophaga.</title>
        <authorList>
            <person name="Gostincar C."/>
        </authorList>
    </citation>
    <scope>NUCLEOTIDE SEQUENCE [LARGE SCALE GENOMIC DNA]</scope>
    <source>
        <strain evidence="16 17">EXF-5753</strain>
    </source>
</reference>
<dbReference type="InterPro" id="IPR023696">
    <property type="entry name" value="Ureohydrolase_dom_sf"/>
</dbReference>
<dbReference type="Gene3D" id="3.40.800.20">
    <property type="entry name" value="Histone deacetylase domain"/>
    <property type="match status" value="1"/>
</dbReference>
<dbReference type="InterPro" id="IPR000286">
    <property type="entry name" value="HDACs"/>
</dbReference>
<organism evidence="16 17">
    <name type="scientific">Wallemia hederae</name>
    <dbReference type="NCBI Taxonomy" id="1540922"/>
    <lineage>
        <taxon>Eukaryota</taxon>
        <taxon>Fungi</taxon>
        <taxon>Dikarya</taxon>
        <taxon>Basidiomycota</taxon>
        <taxon>Wallemiomycotina</taxon>
        <taxon>Wallemiomycetes</taxon>
        <taxon>Wallemiales</taxon>
        <taxon>Wallemiaceae</taxon>
        <taxon>Wallemia</taxon>
    </lineage>
</organism>
<dbReference type="PANTHER" id="PTHR10625:SF2">
    <property type="entry name" value="HISTONE DEACETYLASE"/>
    <property type="match status" value="1"/>
</dbReference>
<dbReference type="SUPFAM" id="SSF52768">
    <property type="entry name" value="Arginase/deacetylase"/>
    <property type="match status" value="1"/>
</dbReference>
<evidence type="ECO:0000256" key="11">
    <source>
        <dbReference type="PIRSR" id="PIRSR037913-1"/>
    </source>
</evidence>
<dbReference type="GO" id="GO:0070210">
    <property type="term" value="C:Rpd3L-Expanded complex"/>
    <property type="evidence" value="ECO:0007669"/>
    <property type="project" value="TreeGrafter"/>
</dbReference>
<evidence type="ECO:0000259" key="15">
    <source>
        <dbReference type="Pfam" id="PF00850"/>
    </source>
</evidence>
<comment type="caution">
    <text evidence="16">The sequence shown here is derived from an EMBL/GenBank/DDBJ whole genome shotgun (WGS) entry which is preliminary data.</text>
</comment>
<keyword evidence="4 10" id="KW-0378">Hydrolase</keyword>
<feature type="binding site" evidence="12">
    <location>
        <position position="115"/>
    </location>
    <ligand>
        <name>substrate</name>
    </ligand>
</feature>
<keyword evidence="5 10" id="KW-0156">Chromatin regulator</keyword>
<evidence type="ECO:0000256" key="3">
    <source>
        <dbReference type="ARBA" id="ARBA00022491"/>
    </source>
</evidence>
<dbReference type="EC" id="3.5.1.98" evidence="2 10"/>
<feature type="binding site" evidence="13">
    <location>
        <position position="192"/>
    </location>
    <ligand>
        <name>a divalent metal cation</name>
        <dbReference type="ChEBI" id="CHEBI:60240"/>
    </ligand>
</feature>
<name>A0A4T0FQA1_9BASI</name>
<dbReference type="GO" id="GO:0046872">
    <property type="term" value="F:metal ion binding"/>
    <property type="evidence" value="ECO:0007669"/>
    <property type="project" value="UniProtKB-KW"/>
</dbReference>
<evidence type="ECO:0000256" key="13">
    <source>
        <dbReference type="PIRSR" id="PIRSR037913-3"/>
    </source>
</evidence>
<dbReference type="PRINTS" id="PR01270">
    <property type="entry name" value="HDASUPER"/>
</dbReference>
<dbReference type="GO" id="GO:0031507">
    <property type="term" value="P:heterochromatin formation"/>
    <property type="evidence" value="ECO:0007669"/>
    <property type="project" value="TreeGrafter"/>
</dbReference>
<accession>A0A4T0FQA1</accession>
<evidence type="ECO:0000256" key="5">
    <source>
        <dbReference type="ARBA" id="ARBA00022853"/>
    </source>
</evidence>
<dbReference type="GO" id="GO:0141221">
    <property type="term" value="F:histone deacetylase activity, hydrolytic mechanism"/>
    <property type="evidence" value="ECO:0007669"/>
    <property type="project" value="UniProtKB-EC"/>
</dbReference>
<dbReference type="InterPro" id="IPR023801">
    <property type="entry name" value="His_deacetylse_dom"/>
</dbReference>
<feature type="binding site" evidence="13">
    <location>
        <position position="194"/>
    </location>
    <ligand>
        <name>a divalent metal cation</name>
        <dbReference type="ChEBI" id="CHEBI:60240"/>
    </ligand>
</feature>
<dbReference type="PRINTS" id="PR01271">
    <property type="entry name" value="HISDACETLASE"/>
</dbReference>
<feature type="compositionally biased region" description="Polar residues" evidence="14">
    <location>
        <begin position="466"/>
        <end position="475"/>
    </location>
</feature>
<keyword evidence="8 10" id="KW-0539">Nucleus</keyword>
<keyword evidence="13" id="KW-0479">Metal-binding</keyword>
<dbReference type="InterPro" id="IPR003084">
    <property type="entry name" value="HDAC_I/II"/>
</dbReference>